<dbReference type="Proteomes" id="UP000054538">
    <property type="component" value="Unassembled WGS sequence"/>
</dbReference>
<dbReference type="AlphaFoldDB" id="A0A0D0DBA9"/>
<dbReference type="EMBL" id="KN826797">
    <property type="protein sequence ID" value="KIK77889.1"/>
    <property type="molecule type" value="Genomic_DNA"/>
</dbReference>
<proteinExistence type="predicted"/>
<name>A0A0D0DBA9_9AGAM</name>
<dbReference type="OrthoDB" id="2680071at2759"/>
<gene>
    <name evidence="2" type="ORF">PAXRUDRAFT_28729</name>
</gene>
<accession>A0A0D0DBA9</accession>
<sequence>MASNTMACYSAPKPPLSHSPTPFSANADDEPSVALWDSDDIVKHEAAHSFMNFHKSLEADWQASQLEDKDIDYDQPPFTQKLTITPVSIKPEPMDIPMDVAIDLSDDDNDPTIIDAPFVATTRSTTLTGQKWTIIINPPQGNETEWGTKILFEVEVLQLLWDVVYKHKIPVIVQSGDPIHTIIIHAYNPVTGYPEDCRVAGRVHVCQDFNDLQTNSVL</sequence>
<evidence type="ECO:0000313" key="3">
    <source>
        <dbReference type="Proteomes" id="UP000054538"/>
    </source>
</evidence>
<protein>
    <submittedName>
        <fullName evidence="2">Uncharacterized protein</fullName>
    </submittedName>
</protein>
<evidence type="ECO:0000313" key="2">
    <source>
        <dbReference type="EMBL" id="KIK77889.1"/>
    </source>
</evidence>
<reference evidence="2 3" key="1">
    <citation type="submission" date="2014-04" db="EMBL/GenBank/DDBJ databases">
        <authorList>
            <consortium name="DOE Joint Genome Institute"/>
            <person name="Kuo A."/>
            <person name="Kohler A."/>
            <person name="Jargeat P."/>
            <person name="Nagy L.G."/>
            <person name="Floudas D."/>
            <person name="Copeland A."/>
            <person name="Barry K.W."/>
            <person name="Cichocki N."/>
            <person name="Veneault-Fourrey C."/>
            <person name="LaButti K."/>
            <person name="Lindquist E.A."/>
            <person name="Lipzen A."/>
            <person name="Lundell T."/>
            <person name="Morin E."/>
            <person name="Murat C."/>
            <person name="Sun H."/>
            <person name="Tunlid A."/>
            <person name="Henrissat B."/>
            <person name="Grigoriev I.V."/>
            <person name="Hibbett D.S."/>
            <person name="Martin F."/>
            <person name="Nordberg H.P."/>
            <person name="Cantor M.N."/>
            <person name="Hua S.X."/>
        </authorList>
    </citation>
    <scope>NUCLEOTIDE SEQUENCE [LARGE SCALE GENOMIC DNA]</scope>
    <source>
        <strain evidence="2 3">Ve08.2h10</strain>
    </source>
</reference>
<keyword evidence="3" id="KW-1185">Reference proteome</keyword>
<dbReference type="HOGENOM" id="CLU_1267254_0_0_1"/>
<evidence type="ECO:0000256" key="1">
    <source>
        <dbReference type="SAM" id="MobiDB-lite"/>
    </source>
</evidence>
<organism evidence="2 3">
    <name type="scientific">Paxillus rubicundulus Ve08.2h10</name>
    <dbReference type="NCBI Taxonomy" id="930991"/>
    <lineage>
        <taxon>Eukaryota</taxon>
        <taxon>Fungi</taxon>
        <taxon>Dikarya</taxon>
        <taxon>Basidiomycota</taxon>
        <taxon>Agaricomycotina</taxon>
        <taxon>Agaricomycetes</taxon>
        <taxon>Agaricomycetidae</taxon>
        <taxon>Boletales</taxon>
        <taxon>Paxilineae</taxon>
        <taxon>Paxillaceae</taxon>
        <taxon>Paxillus</taxon>
    </lineage>
</organism>
<feature type="region of interest" description="Disordered" evidence="1">
    <location>
        <begin position="1"/>
        <end position="26"/>
    </location>
</feature>
<reference evidence="3" key="2">
    <citation type="submission" date="2015-01" db="EMBL/GenBank/DDBJ databases">
        <title>Evolutionary Origins and Diversification of the Mycorrhizal Mutualists.</title>
        <authorList>
            <consortium name="DOE Joint Genome Institute"/>
            <consortium name="Mycorrhizal Genomics Consortium"/>
            <person name="Kohler A."/>
            <person name="Kuo A."/>
            <person name="Nagy L.G."/>
            <person name="Floudas D."/>
            <person name="Copeland A."/>
            <person name="Barry K.W."/>
            <person name="Cichocki N."/>
            <person name="Veneault-Fourrey C."/>
            <person name="LaButti K."/>
            <person name="Lindquist E.A."/>
            <person name="Lipzen A."/>
            <person name="Lundell T."/>
            <person name="Morin E."/>
            <person name="Murat C."/>
            <person name="Riley R."/>
            <person name="Ohm R."/>
            <person name="Sun H."/>
            <person name="Tunlid A."/>
            <person name="Henrissat B."/>
            <person name="Grigoriev I.V."/>
            <person name="Hibbett D.S."/>
            <person name="Martin F."/>
        </authorList>
    </citation>
    <scope>NUCLEOTIDE SEQUENCE [LARGE SCALE GENOMIC DNA]</scope>
    <source>
        <strain evidence="3">Ve08.2h10</strain>
    </source>
</reference>
<dbReference type="InParanoid" id="A0A0D0DBA9"/>